<evidence type="ECO:0000313" key="2">
    <source>
        <dbReference type="Proteomes" id="UP001552479"/>
    </source>
</evidence>
<name>A0ABV3IY52_9ACTN</name>
<reference evidence="1 2" key="1">
    <citation type="submission" date="2024-06" db="EMBL/GenBank/DDBJ databases">
        <title>The Natural Products Discovery Center: Release of the First 8490 Sequenced Strains for Exploring Actinobacteria Biosynthetic Diversity.</title>
        <authorList>
            <person name="Kalkreuter E."/>
            <person name="Kautsar S.A."/>
            <person name="Yang D."/>
            <person name="Bader C.D."/>
            <person name="Teijaro C.N."/>
            <person name="Fluegel L."/>
            <person name="Davis C.M."/>
            <person name="Simpson J.R."/>
            <person name="Lauterbach L."/>
            <person name="Steele A.D."/>
            <person name="Gui C."/>
            <person name="Meng S."/>
            <person name="Li G."/>
            <person name="Viehrig K."/>
            <person name="Ye F."/>
            <person name="Su P."/>
            <person name="Kiefer A.F."/>
            <person name="Nichols A."/>
            <person name="Cepeda A.J."/>
            <person name="Yan W."/>
            <person name="Fan B."/>
            <person name="Jiang Y."/>
            <person name="Adhikari A."/>
            <person name="Zheng C.-J."/>
            <person name="Schuster L."/>
            <person name="Cowan T.M."/>
            <person name="Smanski M.J."/>
            <person name="Chevrette M.G."/>
            <person name="De Carvalho L.P.S."/>
            <person name="Shen B."/>
        </authorList>
    </citation>
    <scope>NUCLEOTIDE SEQUENCE [LARGE SCALE GENOMIC DNA]</scope>
    <source>
        <strain evidence="1 2">NPDC053791</strain>
    </source>
</reference>
<keyword evidence="2" id="KW-1185">Reference proteome</keyword>
<dbReference type="Proteomes" id="UP001552479">
    <property type="component" value="Unassembled WGS sequence"/>
</dbReference>
<sequence>MTDRLHVLGIHVIASDPRDRHATPEVRPLVDGTDFIERDYGGAFCGDARQWLLPGGPFSVGEIPHEVEMAAWCGCACRTLDVTMRREGSTVVWEWKEPEAGSPYSSACRFDAEQYDAEVERATNDRSWEWPSAAVARILEGILRSRTDWLDAWTCEVGEVWSPPGVLDEIRLYFRNYVQQPDSVWRSSGRFGTVRPVTDEDPTVQAERLAQEITAGDPRAADGMRSEPDVSLDDWLGTPDHFGPNSYKWYRTA</sequence>
<protein>
    <submittedName>
        <fullName evidence="1">Uncharacterized protein</fullName>
    </submittedName>
</protein>
<comment type="caution">
    <text evidence="1">The sequence shown here is derived from an EMBL/GenBank/DDBJ whole genome shotgun (WGS) entry which is preliminary data.</text>
</comment>
<dbReference type="RefSeq" id="WP_366088831.1">
    <property type="nucleotide sequence ID" value="NZ_JBFASG010000019.1"/>
</dbReference>
<evidence type="ECO:0000313" key="1">
    <source>
        <dbReference type="EMBL" id="MEV4924999.1"/>
    </source>
</evidence>
<dbReference type="EMBL" id="JBFASG010000019">
    <property type="protein sequence ID" value="MEV4924999.1"/>
    <property type="molecule type" value="Genomic_DNA"/>
</dbReference>
<proteinExistence type="predicted"/>
<accession>A0ABV3IY52</accession>
<organism evidence="1 2">
    <name type="scientific">Streptomyces roseoverticillatus</name>
    <dbReference type="NCBI Taxonomy" id="66429"/>
    <lineage>
        <taxon>Bacteria</taxon>
        <taxon>Bacillati</taxon>
        <taxon>Actinomycetota</taxon>
        <taxon>Actinomycetes</taxon>
        <taxon>Kitasatosporales</taxon>
        <taxon>Streptomycetaceae</taxon>
        <taxon>Streptomyces</taxon>
    </lineage>
</organism>
<gene>
    <name evidence="1" type="ORF">AB0L03_19520</name>
</gene>